<gene>
    <name evidence="1" type="ORF">EYF80_026402</name>
</gene>
<organism evidence="1 2">
    <name type="scientific">Liparis tanakae</name>
    <name type="common">Tanaka's snailfish</name>
    <dbReference type="NCBI Taxonomy" id="230148"/>
    <lineage>
        <taxon>Eukaryota</taxon>
        <taxon>Metazoa</taxon>
        <taxon>Chordata</taxon>
        <taxon>Craniata</taxon>
        <taxon>Vertebrata</taxon>
        <taxon>Euteleostomi</taxon>
        <taxon>Actinopterygii</taxon>
        <taxon>Neopterygii</taxon>
        <taxon>Teleostei</taxon>
        <taxon>Neoteleostei</taxon>
        <taxon>Acanthomorphata</taxon>
        <taxon>Eupercaria</taxon>
        <taxon>Perciformes</taxon>
        <taxon>Cottioidei</taxon>
        <taxon>Cottales</taxon>
        <taxon>Liparidae</taxon>
        <taxon>Liparis</taxon>
    </lineage>
</organism>
<dbReference type="Proteomes" id="UP000314294">
    <property type="component" value="Unassembled WGS sequence"/>
</dbReference>
<comment type="caution">
    <text evidence="1">The sequence shown here is derived from an EMBL/GenBank/DDBJ whole genome shotgun (WGS) entry which is preliminary data.</text>
</comment>
<proteinExistence type="predicted"/>
<accession>A0A4Z2HD01</accession>
<sequence>MDSRSGSADISEDCGEFIRLRRERHRLLLRVSEGRISVAAGGTETRGITTQLWSEYRLAVSVGSPELFTTGKLQSFSICCQRLLNSKEFFITYLVVHLVQGGAVGHYWTSTSCVSCSHFWSASGTDRSECISFSARFRALRTCRAEERGGGGLDRHSGAVGSVETLYLYELLLGVFQPAELALGALPQLPEPVLLLHGHRPVLLLSLLQPEGGQDETWSRTCAEDLRREEGGDGCSDCTRGYSRFSGFDMRGVLTERRAEQHGIQRL</sequence>
<protein>
    <submittedName>
        <fullName evidence="1">Uncharacterized protein</fullName>
    </submittedName>
</protein>
<evidence type="ECO:0000313" key="2">
    <source>
        <dbReference type="Proteomes" id="UP000314294"/>
    </source>
</evidence>
<reference evidence="1 2" key="1">
    <citation type="submission" date="2019-03" db="EMBL/GenBank/DDBJ databases">
        <title>First draft genome of Liparis tanakae, snailfish: a comprehensive survey of snailfish specific genes.</title>
        <authorList>
            <person name="Kim W."/>
            <person name="Song I."/>
            <person name="Jeong J.-H."/>
            <person name="Kim D."/>
            <person name="Kim S."/>
            <person name="Ryu S."/>
            <person name="Song J.Y."/>
            <person name="Lee S.K."/>
        </authorList>
    </citation>
    <scope>NUCLEOTIDE SEQUENCE [LARGE SCALE GENOMIC DNA]</scope>
    <source>
        <tissue evidence="1">Muscle</tissue>
    </source>
</reference>
<evidence type="ECO:0000313" key="1">
    <source>
        <dbReference type="EMBL" id="TNN63380.1"/>
    </source>
</evidence>
<dbReference type="AlphaFoldDB" id="A0A4Z2HD01"/>
<keyword evidence="2" id="KW-1185">Reference proteome</keyword>
<dbReference type="EMBL" id="SRLO01000274">
    <property type="protein sequence ID" value="TNN63380.1"/>
    <property type="molecule type" value="Genomic_DNA"/>
</dbReference>
<name>A0A4Z2HD01_9TELE</name>